<gene>
    <name evidence="1" type="ORF">FRZ06_00680</name>
</gene>
<accession>A0ACD1A6G9</accession>
<keyword evidence="2" id="KW-1185">Reference proteome</keyword>
<sequence length="285" mass="31702">MLVIGPHLSTAKGYAKAVDDAEKMGANTFQFFSRNPRGSNYRAYDKKDIEKFQRLREAYTFGPLQAHAPYTMNLASSNPKVYEFSRGVVIEDIKRMDALNIEYFVLHPGSHTGSGEASGIKQIVAALNQAIQGDAGITVLLETMPGKGSEIGFNFSQLKEVIHLTEHSEKLGICMDLCHVFSAGYDIRNCFDQVLEELDLQIGLVRLKTIHLNDSKYPLGSGKDRHMPLGQGEIGIEAIMNIMTHPCISDLPFYVETPLDHEGHKKELDHIKSLLEIEKPAATNE</sequence>
<evidence type="ECO:0000313" key="1">
    <source>
        <dbReference type="EMBL" id="QOX61972.1"/>
    </source>
</evidence>
<evidence type="ECO:0000313" key="2">
    <source>
        <dbReference type="Proteomes" id="UP000594014"/>
    </source>
</evidence>
<protein>
    <submittedName>
        <fullName evidence="1">Deoxyribonuclease IV</fullName>
    </submittedName>
</protein>
<name>A0ACD1A6G9_9FIRM</name>
<proteinExistence type="predicted"/>
<organism evidence="1 2">
    <name type="scientific">Anoxybacterium hadale</name>
    <dbReference type="NCBI Taxonomy" id="3408580"/>
    <lineage>
        <taxon>Bacteria</taxon>
        <taxon>Bacillati</taxon>
        <taxon>Bacillota</taxon>
        <taxon>Clostridia</taxon>
        <taxon>Peptostreptococcales</taxon>
        <taxon>Anaerovoracaceae</taxon>
        <taxon>Anoxybacterium</taxon>
    </lineage>
</organism>
<dbReference type="Proteomes" id="UP000594014">
    <property type="component" value="Chromosome"/>
</dbReference>
<reference evidence="1" key="1">
    <citation type="submission" date="2019-08" db="EMBL/GenBank/DDBJ databases">
        <title>Genome sequence of Clostridiales bacterium MT110.</title>
        <authorList>
            <person name="Cao J."/>
        </authorList>
    </citation>
    <scope>NUCLEOTIDE SEQUENCE</scope>
    <source>
        <strain evidence="1">MT110</strain>
    </source>
</reference>
<dbReference type="EMBL" id="CP042469">
    <property type="protein sequence ID" value="QOX61972.1"/>
    <property type="molecule type" value="Genomic_DNA"/>
</dbReference>